<dbReference type="EMBL" id="CAJNOH010000522">
    <property type="protein sequence ID" value="CAF1065907.1"/>
    <property type="molecule type" value="Genomic_DNA"/>
</dbReference>
<evidence type="ECO:0000313" key="3">
    <source>
        <dbReference type="EMBL" id="CAF1065907.1"/>
    </source>
</evidence>
<evidence type="ECO:0000313" key="8">
    <source>
        <dbReference type="Proteomes" id="UP000663882"/>
    </source>
</evidence>
<reference evidence="1" key="1">
    <citation type="submission" date="2021-02" db="EMBL/GenBank/DDBJ databases">
        <authorList>
            <person name="Nowell W R."/>
        </authorList>
    </citation>
    <scope>NUCLEOTIDE SEQUENCE</scope>
</reference>
<keyword evidence="7" id="KW-1185">Reference proteome</keyword>
<dbReference type="EMBL" id="CAJNOO010000633">
    <property type="protein sequence ID" value="CAF0997343.1"/>
    <property type="molecule type" value="Genomic_DNA"/>
</dbReference>
<dbReference type="EMBL" id="CAJNOT010000731">
    <property type="protein sequence ID" value="CAF1066816.1"/>
    <property type="molecule type" value="Genomic_DNA"/>
</dbReference>
<dbReference type="OrthoDB" id="10020389at2759"/>
<comment type="caution">
    <text evidence="1">The sequence shown here is derived from an EMBL/GenBank/DDBJ whole genome shotgun (WGS) entry which is preliminary data.</text>
</comment>
<dbReference type="Proteomes" id="UP000663854">
    <property type="component" value="Unassembled WGS sequence"/>
</dbReference>
<name>A0A814GJM2_9BILA</name>
<evidence type="ECO:0000313" key="4">
    <source>
        <dbReference type="EMBL" id="CAF1066816.1"/>
    </source>
</evidence>
<accession>A0A814GJM2</accession>
<evidence type="ECO:0000313" key="1">
    <source>
        <dbReference type="EMBL" id="CAF0997343.1"/>
    </source>
</evidence>
<dbReference type="EMBL" id="CAJOAX010009336">
    <property type="protein sequence ID" value="CAF4054077.1"/>
    <property type="molecule type" value="Genomic_DNA"/>
</dbReference>
<dbReference type="EMBL" id="CAJNOL010000936">
    <property type="protein sequence ID" value="CAF1243843.1"/>
    <property type="molecule type" value="Genomic_DNA"/>
</dbReference>
<dbReference type="Proteomes" id="UP000663823">
    <property type="component" value="Unassembled WGS sequence"/>
</dbReference>
<dbReference type="Proteomes" id="UP000663889">
    <property type="component" value="Unassembled WGS sequence"/>
</dbReference>
<proteinExistence type="predicted"/>
<dbReference type="Proteomes" id="UP000663882">
    <property type="component" value="Unassembled WGS sequence"/>
</dbReference>
<dbReference type="Proteomes" id="UP000663870">
    <property type="component" value="Unassembled WGS sequence"/>
</dbReference>
<evidence type="ECO:0000313" key="5">
    <source>
        <dbReference type="EMBL" id="CAF1243843.1"/>
    </source>
</evidence>
<evidence type="ECO:0000313" key="7">
    <source>
        <dbReference type="Proteomes" id="UP000663870"/>
    </source>
</evidence>
<protein>
    <submittedName>
        <fullName evidence="1">Uncharacterized protein</fullName>
    </submittedName>
</protein>
<dbReference type="Proteomes" id="UP000663864">
    <property type="component" value="Unassembled WGS sequence"/>
</dbReference>
<dbReference type="AlphaFoldDB" id="A0A814GJM2"/>
<dbReference type="EMBL" id="CAJNOU010000447">
    <property type="protein sequence ID" value="CAF1000178.1"/>
    <property type="molecule type" value="Genomic_DNA"/>
</dbReference>
<gene>
    <name evidence="5" type="ORF">JXQ802_LOCUS26606</name>
    <name evidence="6" type="ORF">OTI717_LOCUS31797</name>
    <name evidence="3" type="ORF">PYM288_LOCUS17899</name>
    <name evidence="1" type="ORF">RFH988_LOCUS13980</name>
    <name evidence="2" type="ORF">SEV965_LOCUS10742</name>
    <name evidence="4" type="ORF">ZHD862_LOCUS15857</name>
</gene>
<evidence type="ECO:0000313" key="2">
    <source>
        <dbReference type="EMBL" id="CAF1000178.1"/>
    </source>
</evidence>
<evidence type="ECO:0000313" key="6">
    <source>
        <dbReference type="EMBL" id="CAF4054077.1"/>
    </source>
</evidence>
<organism evidence="1 8">
    <name type="scientific">Rotaria sordida</name>
    <dbReference type="NCBI Taxonomy" id="392033"/>
    <lineage>
        <taxon>Eukaryota</taxon>
        <taxon>Metazoa</taxon>
        <taxon>Spiralia</taxon>
        <taxon>Gnathifera</taxon>
        <taxon>Rotifera</taxon>
        <taxon>Eurotatoria</taxon>
        <taxon>Bdelloidea</taxon>
        <taxon>Philodinida</taxon>
        <taxon>Philodinidae</taxon>
        <taxon>Rotaria</taxon>
    </lineage>
</organism>
<sequence length="92" mass="10167">MANLKSADNHANPAIRLYNGFCRASSVILLSFIDALNAVRPGPSAGGDHRTSRMINGGYYRDRNGILREDPTGTLADDYYRCACNNPRYDLD</sequence>